<name>A0A7J2U373_9CREN</name>
<gene>
    <name evidence="1" type="ORF">ENO26_04600</name>
</gene>
<dbReference type="AlphaFoldDB" id="A0A7J2U373"/>
<sequence length="70" mass="7905">MIHRIPENSYRNYIDTILPYNMVALGYKSWRAKSWPIAKIVKGKTVADASSEPCINSVKVASKIEVMLHA</sequence>
<comment type="caution">
    <text evidence="1">The sequence shown here is derived from an EMBL/GenBank/DDBJ whole genome shotgun (WGS) entry which is preliminary data.</text>
</comment>
<dbReference type="EMBL" id="DSEU01000030">
    <property type="protein sequence ID" value="HEM66835.1"/>
    <property type="molecule type" value="Genomic_DNA"/>
</dbReference>
<protein>
    <submittedName>
        <fullName evidence="1">Uncharacterized protein</fullName>
    </submittedName>
</protein>
<evidence type="ECO:0000313" key="1">
    <source>
        <dbReference type="EMBL" id="HEM66835.1"/>
    </source>
</evidence>
<reference evidence="1" key="1">
    <citation type="journal article" date="2020" name="mSystems">
        <title>Genome- and Community-Level Interaction Insights into Carbon Utilization and Element Cycling Functions of Hydrothermarchaeota in Hydrothermal Sediment.</title>
        <authorList>
            <person name="Zhou Z."/>
            <person name="Liu Y."/>
            <person name="Xu W."/>
            <person name="Pan J."/>
            <person name="Luo Z.H."/>
            <person name="Li M."/>
        </authorList>
    </citation>
    <scope>NUCLEOTIDE SEQUENCE [LARGE SCALE GENOMIC DNA]</scope>
    <source>
        <strain evidence="1">SpSt-125</strain>
    </source>
</reference>
<accession>A0A7J2U373</accession>
<proteinExistence type="predicted"/>
<organism evidence="1">
    <name type="scientific">Ignisphaera aggregans</name>
    <dbReference type="NCBI Taxonomy" id="334771"/>
    <lineage>
        <taxon>Archaea</taxon>
        <taxon>Thermoproteota</taxon>
        <taxon>Thermoprotei</taxon>
        <taxon>Desulfurococcales</taxon>
        <taxon>Desulfurococcaceae</taxon>
        <taxon>Ignisphaera</taxon>
    </lineage>
</organism>